<dbReference type="Proteomes" id="UP000772434">
    <property type="component" value="Unassembled WGS sequence"/>
</dbReference>
<protein>
    <recommendedName>
        <fullName evidence="5">Zn(2)-C6 fungal-type domain-containing protein</fullName>
    </recommendedName>
</protein>
<evidence type="ECO:0000256" key="2">
    <source>
        <dbReference type="ARBA" id="ARBA00022723"/>
    </source>
</evidence>
<dbReference type="CDD" id="cd12148">
    <property type="entry name" value="fungal_TF_MHR"/>
    <property type="match status" value="1"/>
</dbReference>
<dbReference type="EMBL" id="JADNRY010000001">
    <property type="protein sequence ID" value="KAF9078563.1"/>
    <property type="molecule type" value="Genomic_DNA"/>
</dbReference>
<organism evidence="6 7">
    <name type="scientific">Rhodocollybia butyracea</name>
    <dbReference type="NCBI Taxonomy" id="206335"/>
    <lineage>
        <taxon>Eukaryota</taxon>
        <taxon>Fungi</taxon>
        <taxon>Dikarya</taxon>
        <taxon>Basidiomycota</taxon>
        <taxon>Agaricomycotina</taxon>
        <taxon>Agaricomycetes</taxon>
        <taxon>Agaricomycetidae</taxon>
        <taxon>Agaricales</taxon>
        <taxon>Marasmiineae</taxon>
        <taxon>Omphalotaceae</taxon>
        <taxon>Rhodocollybia</taxon>
    </lineage>
</organism>
<dbReference type="InterPro" id="IPR050613">
    <property type="entry name" value="Sec_Metabolite_Reg"/>
</dbReference>
<comment type="caution">
    <text evidence="6">The sequence shown here is derived from an EMBL/GenBank/DDBJ whole genome shotgun (WGS) entry which is preliminary data.</text>
</comment>
<feature type="domain" description="Zn(2)-C6 fungal-type" evidence="5">
    <location>
        <begin position="42"/>
        <end position="71"/>
    </location>
</feature>
<dbReference type="InterPro" id="IPR036864">
    <property type="entry name" value="Zn2-C6_fun-type_DNA-bd_sf"/>
</dbReference>
<keyword evidence="2" id="KW-0479">Metal-binding</keyword>
<dbReference type="Pfam" id="PF00172">
    <property type="entry name" value="Zn_clus"/>
    <property type="match status" value="1"/>
</dbReference>
<dbReference type="GO" id="GO:0003677">
    <property type="term" value="F:DNA binding"/>
    <property type="evidence" value="ECO:0007669"/>
    <property type="project" value="InterPro"/>
</dbReference>
<comment type="subcellular location">
    <subcellularLocation>
        <location evidence="1">Nucleus</location>
    </subcellularLocation>
</comment>
<keyword evidence="7" id="KW-1185">Reference proteome</keyword>
<dbReference type="PROSITE" id="PS00463">
    <property type="entry name" value="ZN2_CY6_FUNGAL_1"/>
    <property type="match status" value="1"/>
</dbReference>
<evidence type="ECO:0000313" key="7">
    <source>
        <dbReference type="Proteomes" id="UP000772434"/>
    </source>
</evidence>
<feature type="region of interest" description="Disordered" evidence="4">
    <location>
        <begin position="645"/>
        <end position="730"/>
    </location>
</feature>
<sequence>MSEYHPYKQGEYQKSSRSIDDPSSGKAPPESKATKRIRGEIACAECRRLKIRCDKLVPCSTCVKRGCQTLCPNGTIPPGQGSRFVLAATDHLHRKLAKFEARMHALDDALAIAQTTYNLPPHPLLSLQEDEDDTDDVQKLRSISEQPEKETNTRSDGPGSLHVNGSGISRFFGPSELTTGSVTLGRTPQVNFIFQFTRAGQFLPAPEIINFTRSFPLTPPNIPIASTQKSIESFLPPIERAISLCDVFLENLSWMFHIVSRQLLVTELIPAIYRGDSRPHDLALLFTVLAIGVLVDMDMEPYSLEAQHFYHLARAATVLQPILTEPSVVTIKVLHLMSIHNGLSGQESNLEQSYALLNLAGQVSTKIGFHIDPSNWKFEAREVYDRRVYFWNLMAGILWTCLVVGRPPNISPEFIDCRIPTAEEEALYQQGEFPIGFGVWGFQVTAKCLLPLVETTLSAKPPSYDSVLELDTRIRQTVVPPKADNDPLDDRTAISMRTFVRSHYQHLLLLYLHRGFFTQAMSEYPSNPLLSPHHKSVVAAYQSACAVLDDTREQFQRKPRLVCRIWRIWTFAFSAAVIVGTVAARGAHLNLEPRALEQFEAACDVFRRAAEISPRAAKALPVLQAMLQKATEANKAQHSEFIDMANEEFRPNPSETDYRARRSSPPLTRGPNNQQQFEPFPPVQLPTKGPSSKEDRSFVSSDIPYNGSRTHHSDRRPMVPLPPLSSDKRTDLSQSWGGLFHEGLYSSDQSHGHKRGSVQNAPYGDSTMLHDRWTSFMNYNVWDERPPPRMPTGQFRH</sequence>
<dbReference type="PANTHER" id="PTHR31001:SF56">
    <property type="entry name" value="ZN(2)-C6 FUNGAL-TYPE DOMAIN-CONTAINING PROTEIN"/>
    <property type="match status" value="1"/>
</dbReference>
<dbReference type="PANTHER" id="PTHR31001">
    <property type="entry name" value="UNCHARACTERIZED TRANSCRIPTIONAL REGULATORY PROTEIN"/>
    <property type="match status" value="1"/>
</dbReference>
<feature type="region of interest" description="Disordered" evidence="4">
    <location>
        <begin position="122"/>
        <end position="161"/>
    </location>
</feature>
<dbReference type="Gene3D" id="4.10.240.10">
    <property type="entry name" value="Zn(2)-C6 fungal-type DNA-binding domain"/>
    <property type="match status" value="1"/>
</dbReference>
<feature type="region of interest" description="Disordered" evidence="4">
    <location>
        <begin position="1"/>
        <end position="34"/>
    </location>
</feature>
<dbReference type="SUPFAM" id="SSF57701">
    <property type="entry name" value="Zn2/Cys6 DNA-binding domain"/>
    <property type="match status" value="1"/>
</dbReference>
<dbReference type="SMART" id="SM00066">
    <property type="entry name" value="GAL4"/>
    <property type="match status" value="1"/>
</dbReference>
<evidence type="ECO:0000256" key="1">
    <source>
        <dbReference type="ARBA" id="ARBA00004123"/>
    </source>
</evidence>
<evidence type="ECO:0000256" key="3">
    <source>
        <dbReference type="ARBA" id="ARBA00023242"/>
    </source>
</evidence>
<proteinExistence type="predicted"/>
<dbReference type="GO" id="GO:0006351">
    <property type="term" value="P:DNA-templated transcription"/>
    <property type="evidence" value="ECO:0007669"/>
    <property type="project" value="InterPro"/>
</dbReference>
<accession>A0A9P5QAE8</accession>
<dbReference type="AlphaFoldDB" id="A0A9P5QAE8"/>
<evidence type="ECO:0000313" key="6">
    <source>
        <dbReference type="EMBL" id="KAF9078563.1"/>
    </source>
</evidence>
<keyword evidence="3" id="KW-0539">Nucleus</keyword>
<reference evidence="6" key="1">
    <citation type="submission" date="2020-11" db="EMBL/GenBank/DDBJ databases">
        <authorList>
            <consortium name="DOE Joint Genome Institute"/>
            <person name="Ahrendt S."/>
            <person name="Riley R."/>
            <person name="Andreopoulos W."/>
            <person name="Labutti K."/>
            <person name="Pangilinan J."/>
            <person name="Ruiz-Duenas F.J."/>
            <person name="Barrasa J.M."/>
            <person name="Sanchez-Garcia M."/>
            <person name="Camarero S."/>
            <person name="Miyauchi S."/>
            <person name="Serrano A."/>
            <person name="Linde D."/>
            <person name="Babiker R."/>
            <person name="Drula E."/>
            <person name="Ayuso-Fernandez I."/>
            <person name="Pacheco R."/>
            <person name="Padilla G."/>
            <person name="Ferreira P."/>
            <person name="Barriuso J."/>
            <person name="Kellner H."/>
            <person name="Castanera R."/>
            <person name="Alfaro M."/>
            <person name="Ramirez L."/>
            <person name="Pisabarro A.G."/>
            <person name="Kuo A."/>
            <person name="Tritt A."/>
            <person name="Lipzen A."/>
            <person name="He G."/>
            <person name="Yan M."/>
            <person name="Ng V."/>
            <person name="Cullen D."/>
            <person name="Martin F."/>
            <person name="Rosso M.-N."/>
            <person name="Henrissat B."/>
            <person name="Hibbett D."/>
            <person name="Martinez A.T."/>
            <person name="Grigoriev I.V."/>
        </authorList>
    </citation>
    <scope>NUCLEOTIDE SEQUENCE</scope>
    <source>
        <strain evidence="6">AH 40177</strain>
    </source>
</reference>
<name>A0A9P5QAE8_9AGAR</name>
<dbReference type="GO" id="GO:0005634">
    <property type="term" value="C:nucleus"/>
    <property type="evidence" value="ECO:0007669"/>
    <property type="project" value="UniProtKB-SubCell"/>
</dbReference>
<dbReference type="InterPro" id="IPR001138">
    <property type="entry name" value="Zn2Cys6_DnaBD"/>
</dbReference>
<evidence type="ECO:0000259" key="5">
    <source>
        <dbReference type="PROSITE" id="PS50048"/>
    </source>
</evidence>
<gene>
    <name evidence="6" type="ORF">BDP27DRAFT_1440995</name>
</gene>
<dbReference type="InterPro" id="IPR007219">
    <property type="entry name" value="XnlR_reg_dom"/>
</dbReference>
<dbReference type="GO" id="GO:0008270">
    <property type="term" value="F:zinc ion binding"/>
    <property type="evidence" value="ECO:0007669"/>
    <property type="project" value="InterPro"/>
</dbReference>
<dbReference type="CDD" id="cd00067">
    <property type="entry name" value="GAL4"/>
    <property type="match status" value="1"/>
</dbReference>
<dbReference type="PROSITE" id="PS50048">
    <property type="entry name" value="ZN2_CY6_FUNGAL_2"/>
    <property type="match status" value="1"/>
</dbReference>
<dbReference type="GO" id="GO:0000981">
    <property type="term" value="F:DNA-binding transcription factor activity, RNA polymerase II-specific"/>
    <property type="evidence" value="ECO:0007669"/>
    <property type="project" value="InterPro"/>
</dbReference>
<evidence type="ECO:0000256" key="4">
    <source>
        <dbReference type="SAM" id="MobiDB-lite"/>
    </source>
</evidence>
<dbReference type="OrthoDB" id="424974at2759"/>
<dbReference type="Pfam" id="PF04082">
    <property type="entry name" value="Fungal_trans"/>
    <property type="match status" value="1"/>
</dbReference>